<dbReference type="GO" id="GO:0005634">
    <property type="term" value="C:nucleus"/>
    <property type="evidence" value="ECO:0007669"/>
    <property type="project" value="TreeGrafter"/>
</dbReference>
<dbReference type="InterPro" id="IPR052304">
    <property type="entry name" value="PTTG1IP"/>
</dbReference>
<dbReference type="EMBL" id="SRLO01000026">
    <property type="protein sequence ID" value="TNN84480.1"/>
    <property type="molecule type" value="Genomic_DNA"/>
</dbReference>
<feature type="transmembrane region" description="Helical" evidence="1">
    <location>
        <begin position="37"/>
        <end position="55"/>
    </location>
</feature>
<keyword evidence="1" id="KW-0472">Membrane</keyword>
<dbReference type="PANTHER" id="PTHR15191">
    <property type="entry name" value="PROTEIN CBG20567"/>
    <property type="match status" value="1"/>
</dbReference>
<name>A0A4Z2J2P7_9TELE</name>
<organism evidence="2 3">
    <name type="scientific">Liparis tanakae</name>
    <name type="common">Tanaka's snailfish</name>
    <dbReference type="NCBI Taxonomy" id="230148"/>
    <lineage>
        <taxon>Eukaryota</taxon>
        <taxon>Metazoa</taxon>
        <taxon>Chordata</taxon>
        <taxon>Craniata</taxon>
        <taxon>Vertebrata</taxon>
        <taxon>Euteleostomi</taxon>
        <taxon>Actinopterygii</taxon>
        <taxon>Neopterygii</taxon>
        <taxon>Teleostei</taxon>
        <taxon>Neoteleostei</taxon>
        <taxon>Acanthomorphata</taxon>
        <taxon>Eupercaria</taxon>
        <taxon>Perciformes</taxon>
        <taxon>Cottioidei</taxon>
        <taxon>Cottales</taxon>
        <taxon>Liparidae</taxon>
        <taxon>Liparis</taxon>
    </lineage>
</organism>
<evidence type="ECO:0000313" key="2">
    <source>
        <dbReference type="EMBL" id="TNN84480.1"/>
    </source>
</evidence>
<comment type="caution">
    <text evidence="2">The sequence shown here is derived from an EMBL/GenBank/DDBJ whole genome shotgun (WGS) entry which is preliminary data.</text>
</comment>
<evidence type="ECO:0000256" key="1">
    <source>
        <dbReference type="SAM" id="Phobius"/>
    </source>
</evidence>
<evidence type="ECO:0000313" key="3">
    <source>
        <dbReference type="Proteomes" id="UP000314294"/>
    </source>
</evidence>
<keyword evidence="1" id="KW-1133">Transmembrane helix</keyword>
<gene>
    <name evidence="2" type="primary">PTTG1IP</name>
    <name evidence="2" type="ORF">EYF80_005180</name>
</gene>
<keyword evidence="3" id="KW-1185">Reference proteome</keyword>
<dbReference type="PANTHER" id="PTHR15191:SF7">
    <property type="entry name" value="PTTG1-INTERACTING PROTEIN B"/>
    <property type="match status" value="1"/>
</dbReference>
<dbReference type="OrthoDB" id="5829916at2759"/>
<accession>A0A4Z2J2P7</accession>
<dbReference type="GO" id="GO:0005737">
    <property type="term" value="C:cytoplasm"/>
    <property type="evidence" value="ECO:0007669"/>
    <property type="project" value="TreeGrafter"/>
</dbReference>
<dbReference type="Proteomes" id="UP000314294">
    <property type="component" value="Unassembled WGS sequence"/>
</dbReference>
<dbReference type="AlphaFoldDB" id="A0A4Z2J2P7"/>
<proteinExistence type="predicted"/>
<dbReference type="GO" id="GO:0006606">
    <property type="term" value="P:protein import into nucleus"/>
    <property type="evidence" value="ECO:0007669"/>
    <property type="project" value="TreeGrafter"/>
</dbReference>
<reference evidence="2 3" key="1">
    <citation type="submission" date="2019-03" db="EMBL/GenBank/DDBJ databases">
        <title>First draft genome of Liparis tanakae, snailfish: a comprehensive survey of snailfish specific genes.</title>
        <authorList>
            <person name="Kim W."/>
            <person name="Song I."/>
            <person name="Jeong J.-H."/>
            <person name="Kim D."/>
            <person name="Kim S."/>
            <person name="Ryu S."/>
            <person name="Song J.Y."/>
            <person name="Lee S.K."/>
        </authorList>
    </citation>
    <scope>NUCLEOTIDE SEQUENCE [LARGE SCALE GENOMIC DNA]</scope>
    <source>
        <tissue evidence="2">Muscle</tissue>
    </source>
</reference>
<sequence length="132" mass="14579">MTSALEEVQPPLQLPGIVGLVVTRRQSVVCARLTMSGVYRAPALVLVLIFGALFMRTKAQEPTSSPAPINFQILIITMSVLGGVIIIGIIVCCCCCCKCERIGRTEMHLRHDEIRQKYGMAKDNPYARMNDQ</sequence>
<feature type="transmembrane region" description="Helical" evidence="1">
    <location>
        <begin position="67"/>
        <end position="91"/>
    </location>
</feature>
<keyword evidence="1" id="KW-0812">Transmembrane</keyword>
<protein>
    <submittedName>
        <fullName evidence="2">Pituitary tumor-transforming gene 1 protein-interacting protein</fullName>
    </submittedName>
</protein>